<dbReference type="Gene3D" id="1.10.3020.10">
    <property type="entry name" value="alpha-amino acid ester hydrolase ( Helical cap domain)"/>
    <property type="match status" value="1"/>
</dbReference>
<keyword evidence="1 4" id="KW-0378">Hydrolase</keyword>
<dbReference type="Pfam" id="PF02129">
    <property type="entry name" value="Peptidase_S15"/>
    <property type="match status" value="1"/>
</dbReference>
<dbReference type="PANTHER" id="PTHR22946:SF9">
    <property type="entry name" value="POLYKETIDE TRANSFERASE AF380"/>
    <property type="match status" value="1"/>
</dbReference>
<dbReference type="OrthoDB" id="319764at2"/>
<dbReference type="KEGG" id="mgk:FSB76_29870"/>
<dbReference type="SUPFAM" id="SSF49785">
    <property type="entry name" value="Galactose-binding domain-like"/>
    <property type="match status" value="1"/>
</dbReference>
<dbReference type="InterPro" id="IPR008979">
    <property type="entry name" value="Galactose-bd-like_sf"/>
</dbReference>
<dbReference type="RefSeq" id="WP_147060051.1">
    <property type="nucleotide sequence ID" value="NZ_CP042437.1"/>
</dbReference>
<dbReference type="InterPro" id="IPR005674">
    <property type="entry name" value="CocE/Ser_esterase"/>
</dbReference>
<feature type="domain" description="Xaa-Pro dipeptidyl-peptidase C-terminal" evidence="3">
    <location>
        <begin position="356"/>
        <end position="611"/>
    </location>
</feature>
<gene>
    <name evidence="4" type="ORF">FSB76_29870</name>
</gene>
<evidence type="ECO:0000259" key="3">
    <source>
        <dbReference type="SMART" id="SM00939"/>
    </source>
</evidence>
<keyword evidence="2" id="KW-0732">Signal</keyword>
<dbReference type="InterPro" id="IPR000383">
    <property type="entry name" value="Xaa-Pro-like_dom"/>
</dbReference>
<organism evidence="4 5">
    <name type="scientific">Mucilaginibacter ginsenosidivorax</name>
    <dbReference type="NCBI Taxonomy" id="862126"/>
    <lineage>
        <taxon>Bacteria</taxon>
        <taxon>Pseudomonadati</taxon>
        <taxon>Bacteroidota</taxon>
        <taxon>Sphingobacteriia</taxon>
        <taxon>Sphingobacteriales</taxon>
        <taxon>Sphingobacteriaceae</taxon>
        <taxon>Mucilaginibacter</taxon>
    </lineage>
</organism>
<accession>A0A5B8W8S5</accession>
<evidence type="ECO:0000256" key="2">
    <source>
        <dbReference type="SAM" id="SignalP"/>
    </source>
</evidence>
<dbReference type="NCBIfam" id="TIGR00976">
    <property type="entry name" value="CocE_NonD"/>
    <property type="match status" value="1"/>
</dbReference>
<dbReference type="Pfam" id="PF08530">
    <property type="entry name" value="PepX_C"/>
    <property type="match status" value="1"/>
</dbReference>
<dbReference type="Gene3D" id="3.40.50.1820">
    <property type="entry name" value="alpha/beta hydrolase"/>
    <property type="match status" value="1"/>
</dbReference>
<name>A0A5B8W8S5_9SPHI</name>
<dbReference type="SUPFAM" id="SSF53474">
    <property type="entry name" value="alpha/beta-Hydrolases"/>
    <property type="match status" value="1"/>
</dbReference>
<evidence type="ECO:0000313" key="5">
    <source>
        <dbReference type="Proteomes" id="UP000321362"/>
    </source>
</evidence>
<evidence type="ECO:0000256" key="1">
    <source>
        <dbReference type="ARBA" id="ARBA00022801"/>
    </source>
</evidence>
<dbReference type="SMART" id="SM00939">
    <property type="entry name" value="PepX_C"/>
    <property type="match status" value="1"/>
</dbReference>
<dbReference type="InterPro" id="IPR013736">
    <property type="entry name" value="Xaa-Pro_dipept_C"/>
</dbReference>
<dbReference type="AlphaFoldDB" id="A0A5B8W8S5"/>
<feature type="chain" id="PRO_5022916312" evidence="2">
    <location>
        <begin position="19"/>
        <end position="616"/>
    </location>
</feature>
<feature type="signal peptide" evidence="2">
    <location>
        <begin position="1"/>
        <end position="18"/>
    </location>
</feature>
<dbReference type="InterPro" id="IPR050261">
    <property type="entry name" value="FrsA_esterase"/>
</dbReference>
<dbReference type="PANTHER" id="PTHR22946">
    <property type="entry name" value="DIENELACTONE HYDROLASE DOMAIN-CONTAINING PROTEIN-RELATED"/>
    <property type="match status" value="1"/>
</dbReference>
<sequence>MKKLLLLTILLAPAIVFAQNADSTWFVNNYIKKEVQIPMRDGIKLFTSVYQPKDQAEKHPILITRTPYSCAPYGKDYRGYWRNFMIKYCREGYIMVIQDIRGRWMSEGTFEVVRPFNPNKKTNKDIDEASDSYDTIDWLVKNLDNNNGKVGVTGISFPGFYATEAALSGHPALKAVSPQAPVTDRFFGDDDHHNGVLFLMDAFDFHVGYGFSQPRPHPTILPAKTYPINGPDNYAWYLKTGALPNFTKASGDSLKFWSDMMVHPNLDAWWKARDTRSGIKNVKPAMLVVGGLFDAEDGYGAWNTYQALVKQSPATKSNLVVGPWFHGQWASKDGTHLGNIQFGSKTNEWYQENIEIPFFNYYLKGKGSIDTLSKATIFFSGENKWRKLPQWPPADAVPTPIYLEQNGKLSFNSPTNTKNTFDSYTSDPAKPVPYAEKVHEYRTREYMTDDQRFAARRTDVLTYSTDTLTNDITLGGPVTADLTVSISNTDADFVVKIIDVFPDNTPANPVTKYPMGGYQMLVRAEIMRGRYRNSFQAPEAFVPGLPTQVKFQVPDVAHTFKKGHKIMIQVQSSWFPLADRNPQQFVDIYHAKDSDFVKETINVYHAKSKIILPVIK</sequence>
<dbReference type="Gene3D" id="2.60.120.260">
    <property type="entry name" value="Galactose-binding domain-like"/>
    <property type="match status" value="1"/>
</dbReference>
<evidence type="ECO:0000313" key="4">
    <source>
        <dbReference type="EMBL" id="QEC79959.1"/>
    </source>
</evidence>
<protein>
    <submittedName>
        <fullName evidence="4">CocE/NonD family hydrolase</fullName>
    </submittedName>
</protein>
<dbReference type="InterPro" id="IPR029058">
    <property type="entry name" value="AB_hydrolase_fold"/>
</dbReference>
<dbReference type="GO" id="GO:0052689">
    <property type="term" value="F:carboxylic ester hydrolase activity"/>
    <property type="evidence" value="ECO:0007669"/>
    <property type="project" value="UniProtKB-ARBA"/>
</dbReference>
<dbReference type="EMBL" id="CP042437">
    <property type="protein sequence ID" value="QEC79959.1"/>
    <property type="molecule type" value="Genomic_DNA"/>
</dbReference>
<dbReference type="Proteomes" id="UP000321362">
    <property type="component" value="Chromosome"/>
</dbReference>
<keyword evidence="5" id="KW-1185">Reference proteome</keyword>
<dbReference type="GO" id="GO:0008239">
    <property type="term" value="F:dipeptidyl-peptidase activity"/>
    <property type="evidence" value="ECO:0007669"/>
    <property type="project" value="InterPro"/>
</dbReference>
<proteinExistence type="predicted"/>
<reference evidence="4 5" key="1">
    <citation type="journal article" date="2013" name="J. Microbiol.">
        <title>Mucilaginibacter ginsenosidivorax sp. nov., with ginsenoside converting activity isolated from sediment.</title>
        <authorList>
            <person name="Kim J.K."/>
            <person name="Choi T.E."/>
            <person name="Liu Q.M."/>
            <person name="Park H.Y."/>
            <person name="Yi T.H."/>
            <person name="Yoon M.H."/>
            <person name="Kim S.C."/>
            <person name="Im W.T."/>
        </authorList>
    </citation>
    <scope>NUCLEOTIDE SEQUENCE [LARGE SCALE GENOMIC DNA]</scope>
    <source>
        <strain evidence="4 5">KHI28</strain>
    </source>
</reference>